<accession>A0ABT1S3C4</accession>
<dbReference type="Pfam" id="PF02449">
    <property type="entry name" value="Glyco_hydro_42"/>
    <property type="match status" value="1"/>
</dbReference>
<evidence type="ECO:0000259" key="8">
    <source>
        <dbReference type="Pfam" id="PF08532"/>
    </source>
</evidence>
<dbReference type="PIRSF" id="PIRSF001084">
    <property type="entry name" value="B-galactosidase"/>
    <property type="match status" value="1"/>
</dbReference>
<dbReference type="Gene3D" id="3.40.50.880">
    <property type="match status" value="1"/>
</dbReference>
<proteinExistence type="inferred from homology"/>
<dbReference type="InterPro" id="IPR013780">
    <property type="entry name" value="Glyco_hydro_b"/>
</dbReference>
<keyword evidence="5 6" id="KW-0326">Glycosidase</keyword>
<dbReference type="InterPro" id="IPR017853">
    <property type="entry name" value="GH"/>
</dbReference>
<dbReference type="PANTHER" id="PTHR36447:SF1">
    <property type="entry name" value="BETA-GALACTOSIDASE GANA"/>
    <property type="match status" value="1"/>
</dbReference>
<keyword evidence="4 6" id="KW-0378">Hydrolase</keyword>
<evidence type="ECO:0000256" key="1">
    <source>
        <dbReference type="ARBA" id="ARBA00001412"/>
    </source>
</evidence>
<dbReference type="PANTHER" id="PTHR36447">
    <property type="entry name" value="BETA-GALACTOSIDASE GANA"/>
    <property type="match status" value="1"/>
</dbReference>
<dbReference type="Proteomes" id="UP001524473">
    <property type="component" value="Unassembled WGS sequence"/>
</dbReference>
<dbReference type="CDD" id="cd03143">
    <property type="entry name" value="A4_beta-galactosidase_middle_domain"/>
    <property type="match status" value="1"/>
</dbReference>
<sequence>MKLNLPEGIHLLHGADYNPDQWLDRPDILKRDIELMKEAHMNCVSVGIFAWARLEPKEGVYEFDWLEQIIEELYQNGIYTILATPSGAKPLWMSEKYEEIRRMSDHMVRDWSGERHNHCYTSPYYREKVRQIDGALARRFGKHPGVILWHLSNEYGGVCWCPLCQKAFRGWLQKKYGTLEQLNQQWWTTFWSHTYTSWEQIHAPVANGERGTHGLWLDWKRFTTDQVVDFMREESKAVRAEAPELPVTTNFMNYFTEYNYFKFKNDLDIVSWDSYPQWKAGDNGDQAVSFALWHDVMRSLKKQPFLLMESTPSATNWSPVSRLKRPGMHLAASMQAVAHGSDSVQYFQFRKSRGASEKFHGAVVDHYGGSDTREFRDVEALGRRLLEIGEVQGSNVKAEAALVLDVENLWAIEGAAGPRNCGMHYLETLQAHYKALWKMGVPVDVVDEECELSGYKLVIAPMLYLLRAGFEQKLRDFVEQGGTLVGTYHTGLVNENDLCYLGGWPGAGLMDLFGVWHETTDALYDGEKNSILMEDGRRYETSELSALIHLKGARTLGTYGEDFYQGEPAFTVNEFGRGKAYYLAARADEDFYRDLYRGLVKELEVKHAAADELPEGVEACLRETEERRYLFLQNFSGREAEVKLTGAWERVDTGEPVKQAVLTGYDALTLRSSSK</sequence>
<feature type="domain" description="Beta-galactosidase trimerisation" evidence="8">
    <location>
        <begin position="398"/>
        <end position="605"/>
    </location>
</feature>
<dbReference type="EMBL" id="JANFZH010000049">
    <property type="protein sequence ID" value="MCQ4841442.1"/>
    <property type="molecule type" value="Genomic_DNA"/>
</dbReference>
<evidence type="ECO:0000256" key="3">
    <source>
        <dbReference type="ARBA" id="ARBA00012756"/>
    </source>
</evidence>
<dbReference type="SUPFAM" id="SSF51445">
    <property type="entry name" value="(Trans)glycosidases"/>
    <property type="match status" value="1"/>
</dbReference>
<organism evidence="9 10">
    <name type="scientific">Neglectibacter timonensis</name>
    <dbReference type="NCBI Taxonomy" id="1776382"/>
    <lineage>
        <taxon>Bacteria</taxon>
        <taxon>Bacillati</taxon>
        <taxon>Bacillota</taxon>
        <taxon>Clostridia</taxon>
        <taxon>Eubacteriales</taxon>
        <taxon>Oscillospiraceae</taxon>
        <taxon>Neglectibacter</taxon>
    </lineage>
</organism>
<keyword evidence="10" id="KW-1185">Reference proteome</keyword>
<dbReference type="GeneID" id="90531570"/>
<evidence type="ECO:0000259" key="7">
    <source>
        <dbReference type="Pfam" id="PF02449"/>
    </source>
</evidence>
<name>A0ABT1S3C4_9FIRM</name>
<dbReference type="EC" id="3.2.1.23" evidence="3 6"/>
<evidence type="ECO:0000256" key="5">
    <source>
        <dbReference type="ARBA" id="ARBA00023295"/>
    </source>
</evidence>
<feature type="domain" description="Glycoside hydrolase family 42 N-terminal" evidence="7">
    <location>
        <begin position="16"/>
        <end position="387"/>
    </location>
</feature>
<dbReference type="InterPro" id="IPR013738">
    <property type="entry name" value="Beta_galactosidase_Trimer"/>
</dbReference>
<dbReference type="InterPro" id="IPR003476">
    <property type="entry name" value="Glyco_hydro_42"/>
</dbReference>
<evidence type="ECO:0000313" key="10">
    <source>
        <dbReference type="Proteomes" id="UP001524473"/>
    </source>
</evidence>
<reference evidence="9 10" key="1">
    <citation type="submission" date="2022-06" db="EMBL/GenBank/DDBJ databases">
        <title>Isolation of gut microbiota from human fecal samples.</title>
        <authorList>
            <person name="Pamer E.G."/>
            <person name="Barat B."/>
            <person name="Waligurski E."/>
            <person name="Medina S."/>
            <person name="Paddock L."/>
            <person name="Mostad J."/>
        </authorList>
    </citation>
    <scope>NUCLEOTIDE SEQUENCE [LARGE SCALE GENOMIC DNA]</scope>
    <source>
        <strain evidence="9 10">DFI.9.73</strain>
    </source>
</reference>
<dbReference type="InterPro" id="IPR013529">
    <property type="entry name" value="Glyco_hydro_42_N"/>
</dbReference>
<comment type="catalytic activity">
    <reaction evidence="1 6">
        <text>Hydrolysis of terminal non-reducing beta-D-galactose residues in beta-D-galactosides.</text>
        <dbReference type="EC" id="3.2.1.23"/>
    </reaction>
</comment>
<dbReference type="Gene3D" id="2.60.40.1180">
    <property type="entry name" value="Golgi alpha-mannosidase II"/>
    <property type="match status" value="1"/>
</dbReference>
<comment type="caution">
    <text evidence="9">The sequence shown here is derived from an EMBL/GenBank/DDBJ whole genome shotgun (WGS) entry which is preliminary data.</text>
</comment>
<protein>
    <recommendedName>
        <fullName evidence="3 6">Beta-galactosidase</fullName>
        <shortName evidence="6">Beta-gal</shortName>
        <ecNumber evidence="3 6">3.2.1.23</ecNumber>
    </recommendedName>
</protein>
<evidence type="ECO:0000256" key="2">
    <source>
        <dbReference type="ARBA" id="ARBA00005940"/>
    </source>
</evidence>
<dbReference type="Gene3D" id="3.20.20.80">
    <property type="entry name" value="Glycosidases"/>
    <property type="match status" value="1"/>
</dbReference>
<evidence type="ECO:0000313" key="9">
    <source>
        <dbReference type="EMBL" id="MCQ4841442.1"/>
    </source>
</evidence>
<comment type="similarity">
    <text evidence="2 6">Belongs to the glycosyl hydrolase 42 family.</text>
</comment>
<dbReference type="InterPro" id="IPR029062">
    <property type="entry name" value="Class_I_gatase-like"/>
</dbReference>
<gene>
    <name evidence="9" type="ORF">NE695_16145</name>
</gene>
<evidence type="ECO:0000256" key="6">
    <source>
        <dbReference type="PIRNR" id="PIRNR001084"/>
    </source>
</evidence>
<dbReference type="SUPFAM" id="SSF52317">
    <property type="entry name" value="Class I glutamine amidotransferase-like"/>
    <property type="match status" value="1"/>
</dbReference>
<evidence type="ECO:0000256" key="4">
    <source>
        <dbReference type="ARBA" id="ARBA00022801"/>
    </source>
</evidence>
<dbReference type="RefSeq" id="WP_066861576.1">
    <property type="nucleotide sequence ID" value="NZ_CABKVV010000012.1"/>
</dbReference>
<dbReference type="Pfam" id="PF08532">
    <property type="entry name" value="Glyco_hydro_42M"/>
    <property type="match status" value="1"/>
</dbReference>